<sequence length="382" mass="42903">MNTQNDQHSILQPVIDDDIAQAANRSRKKLVRRPGTIGGKLPWYDLRNAKLWRHAAQSVFLLINIYICMTFYYWVRFYETGGNSTFVERPAGIEGWLPIAGLMNLKYTLETWQIPPIHAASMLLLIAFLAMSFLLKKAFCSWLCPIGTLSEALATLGKKLFGRHFLLPRWLDIPLRGLKYLLLAFFLYLVIPMPVQALQAFLMSPYGLIADVKMLNFFRFIGETTLISIIVLTIGSLFIQNLWCRYLCPYGALIGIFSLFSPFKIRRNADSCIDCGKCAKACPSRIPVDRLIQVRTVECTACMSCVESCPAKDTLVFSLTKPKGEPGATHSLGLSGMAVALMLTLILAGTIGYAKFAGHWDTQLPEQFYYRLIPASQQLGHP</sequence>
<feature type="transmembrane region" description="Helical" evidence="7">
    <location>
        <begin position="217"/>
        <end position="239"/>
    </location>
</feature>
<evidence type="ECO:0000256" key="6">
    <source>
        <dbReference type="ARBA" id="ARBA00023136"/>
    </source>
</evidence>
<evidence type="ECO:0000256" key="1">
    <source>
        <dbReference type="ARBA" id="ARBA00004236"/>
    </source>
</evidence>
<dbReference type="PANTHER" id="PTHR30224">
    <property type="entry name" value="ELECTRON TRANSPORT PROTEIN"/>
    <property type="match status" value="1"/>
</dbReference>
<dbReference type="SUPFAM" id="SSF54862">
    <property type="entry name" value="4Fe-4S ferredoxins"/>
    <property type="match status" value="1"/>
</dbReference>
<dbReference type="InterPro" id="IPR052378">
    <property type="entry name" value="NosR_regulator"/>
</dbReference>
<dbReference type="Gene3D" id="3.30.70.20">
    <property type="match status" value="1"/>
</dbReference>
<dbReference type="PROSITE" id="PS00198">
    <property type="entry name" value="4FE4S_FER_1"/>
    <property type="match status" value="1"/>
</dbReference>
<dbReference type="EMBL" id="BRLJ01000004">
    <property type="protein sequence ID" value="GKX63328.1"/>
    <property type="molecule type" value="Genomic_DNA"/>
</dbReference>
<dbReference type="Pfam" id="PF13237">
    <property type="entry name" value="Fer4_10"/>
    <property type="match status" value="1"/>
</dbReference>
<feature type="transmembrane region" description="Helical" evidence="7">
    <location>
        <begin position="246"/>
        <end position="263"/>
    </location>
</feature>
<protein>
    <submittedName>
        <fullName evidence="9">Electron transporter YccM</fullName>
    </submittedName>
</protein>
<proteinExistence type="predicted"/>
<evidence type="ECO:0000259" key="8">
    <source>
        <dbReference type="PROSITE" id="PS51379"/>
    </source>
</evidence>
<keyword evidence="5" id="KW-0411">Iron-sulfur</keyword>
<name>A0ABQ5LI93_9GAMM</name>
<dbReference type="Pfam" id="PF12801">
    <property type="entry name" value="Fer4_5"/>
    <property type="match status" value="1"/>
</dbReference>
<evidence type="ECO:0000256" key="3">
    <source>
        <dbReference type="ARBA" id="ARBA00022723"/>
    </source>
</evidence>
<dbReference type="InterPro" id="IPR017896">
    <property type="entry name" value="4Fe4S_Fe-S-bd"/>
</dbReference>
<feature type="transmembrane region" description="Helical" evidence="7">
    <location>
        <begin position="332"/>
        <end position="354"/>
    </location>
</feature>
<dbReference type="InterPro" id="IPR017900">
    <property type="entry name" value="4Fe4S_Fe_S_CS"/>
</dbReference>
<comment type="caution">
    <text evidence="9">The sequence shown here is derived from an EMBL/GenBank/DDBJ whole genome shotgun (WGS) entry which is preliminary data.</text>
</comment>
<feature type="transmembrane region" description="Helical" evidence="7">
    <location>
        <begin position="178"/>
        <end position="197"/>
    </location>
</feature>
<evidence type="ECO:0000256" key="5">
    <source>
        <dbReference type="ARBA" id="ARBA00023014"/>
    </source>
</evidence>
<evidence type="ECO:0000313" key="10">
    <source>
        <dbReference type="Proteomes" id="UP001059610"/>
    </source>
</evidence>
<comment type="subcellular location">
    <subcellularLocation>
        <location evidence="1">Cell membrane</location>
    </subcellularLocation>
</comment>
<keyword evidence="4" id="KW-0408">Iron</keyword>
<evidence type="ECO:0000256" key="2">
    <source>
        <dbReference type="ARBA" id="ARBA00022475"/>
    </source>
</evidence>
<organism evidence="9 10">
    <name type="scientific">Pragia fontium</name>
    <dbReference type="NCBI Taxonomy" id="82985"/>
    <lineage>
        <taxon>Bacteria</taxon>
        <taxon>Pseudomonadati</taxon>
        <taxon>Pseudomonadota</taxon>
        <taxon>Gammaproteobacteria</taxon>
        <taxon>Enterobacterales</taxon>
        <taxon>Budviciaceae</taxon>
        <taxon>Pragia</taxon>
    </lineage>
</organism>
<evidence type="ECO:0000256" key="7">
    <source>
        <dbReference type="SAM" id="Phobius"/>
    </source>
</evidence>
<gene>
    <name evidence="9" type="ORF">SOASR032_18970</name>
</gene>
<keyword evidence="7" id="KW-1133">Transmembrane helix</keyword>
<keyword evidence="7" id="KW-0812">Transmembrane</keyword>
<keyword evidence="3" id="KW-0479">Metal-binding</keyword>
<feature type="transmembrane region" description="Helical" evidence="7">
    <location>
        <begin position="55"/>
        <end position="75"/>
    </location>
</feature>
<dbReference type="Proteomes" id="UP001059610">
    <property type="component" value="Unassembled WGS sequence"/>
</dbReference>
<evidence type="ECO:0000313" key="9">
    <source>
        <dbReference type="EMBL" id="GKX63328.1"/>
    </source>
</evidence>
<dbReference type="PROSITE" id="PS51379">
    <property type="entry name" value="4FE4S_FER_2"/>
    <property type="match status" value="2"/>
</dbReference>
<feature type="domain" description="4Fe-4S ferredoxin-type" evidence="8">
    <location>
        <begin position="292"/>
        <end position="320"/>
    </location>
</feature>
<keyword evidence="2" id="KW-1003">Cell membrane</keyword>
<dbReference type="RefSeq" id="WP_261821942.1">
    <property type="nucleotide sequence ID" value="NZ_BRLJ01000004.1"/>
</dbReference>
<feature type="transmembrane region" description="Helical" evidence="7">
    <location>
        <begin position="117"/>
        <end position="135"/>
    </location>
</feature>
<keyword evidence="6 7" id="KW-0472">Membrane</keyword>
<feature type="domain" description="4Fe-4S ferredoxin-type" evidence="8">
    <location>
        <begin position="263"/>
        <end position="291"/>
    </location>
</feature>
<reference evidence="9" key="1">
    <citation type="submission" date="2022-06" db="EMBL/GenBank/DDBJ databases">
        <title>Draft genome sequences of Pragia fontium str. JCM24417.</title>
        <authorList>
            <person name="Wakabayashi Y."/>
            <person name="Kojima K."/>
        </authorList>
    </citation>
    <scope>NUCLEOTIDE SEQUENCE</scope>
    <source>
        <strain evidence="9">JCM 24417</strain>
    </source>
</reference>
<keyword evidence="10" id="KW-1185">Reference proteome</keyword>
<accession>A0ABQ5LI93</accession>
<dbReference type="PANTHER" id="PTHR30224:SF4">
    <property type="entry name" value="ELECTRON TRANSPORT PROTEIN YCCM-RELATED"/>
    <property type="match status" value="1"/>
</dbReference>
<evidence type="ECO:0000256" key="4">
    <source>
        <dbReference type="ARBA" id="ARBA00023004"/>
    </source>
</evidence>